<accession>A0A4S8MLB1</accession>
<evidence type="ECO:0000313" key="3">
    <source>
        <dbReference type="Proteomes" id="UP000297245"/>
    </source>
</evidence>
<keyword evidence="3" id="KW-1185">Reference proteome</keyword>
<feature type="non-terminal residue" evidence="2">
    <location>
        <position position="1"/>
    </location>
</feature>
<feature type="non-terminal residue" evidence="2">
    <location>
        <position position="103"/>
    </location>
</feature>
<name>A0A4S8MLB1_DENBC</name>
<dbReference type="AlphaFoldDB" id="A0A4S8MLB1"/>
<evidence type="ECO:0000313" key="2">
    <source>
        <dbReference type="EMBL" id="THV03638.1"/>
    </source>
</evidence>
<organism evidence="2 3">
    <name type="scientific">Dendrothele bispora (strain CBS 962.96)</name>
    <dbReference type="NCBI Taxonomy" id="1314807"/>
    <lineage>
        <taxon>Eukaryota</taxon>
        <taxon>Fungi</taxon>
        <taxon>Dikarya</taxon>
        <taxon>Basidiomycota</taxon>
        <taxon>Agaricomycotina</taxon>
        <taxon>Agaricomycetes</taxon>
        <taxon>Agaricomycetidae</taxon>
        <taxon>Agaricales</taxon>
        <taxon>Agaricales incertae sedis</taxon>
        <taxon>Dendrothele</taxon>
    </lineage>
</organism>
<protein>
    <submittedName>
        <fullName evidence="2">Uncharacterized protein</fullName>
    </submittedName>
</protein>
<dbReference type="OrthoDB" id="3267098at2759"/>
<reference evidence="2 3" key="1">
    <citation type="journal article" date="2019" name="Nat. Ecol. Evol.">
        <title>Megaphylogeny resolves global patterns of mushroom evolution.</title>
        <authorList>
            <person name="Varga T."/>
            <person name="Krizsan K."/>
            <person name="Foldi C."/>
            <person name="Dima B."/>
            <person name="Sanchez-Garcia M."/>
            <person name="Sanchez-Ramirez S."/>
            <person name="Szollosi G.J."/>
            <person name="Szarkandi J.G."/>
            <person name="Papp V."/>
            <person name="Albert L."/>
            <person name="Andreopoulos W."/>
            <person name="Angelini C."/>
            <person name="Antonin V."/>
            <person name="Barry K.W."/>
            <person name="Bougher N.L."/>
            <person name="Buchanan P."/>
            <person name="Buyck B."/>
            <person name="Bense V."/>
            <person name="Catcheside P."/>
            <person name="Chovatia M."/>
            <person name="Cooper J."/>
            <person name="Damon W."/>
            <person name="Desjardin D."/>
            <person name="Finy P."/>
            <person name="Geml J."/>
            <person name="Haridas S."/>
            <person name="Hughes K."/>
            <person name="Justo A."/>
            <person name="Karasinski D."/>
            <person name="Kautmanova I."/>
            <person name="Kiss B."/>
            <person name="Kocsube S."/>
            <person name="Kotiranta H."/>
            <person name="LaButti K.M."/>
            <person name="Lechner B.E."/>
            <person name="Liimatainen K."/>
            <person name="Lipzen A."/>
            <person name="Lukacs Z."/>
            <person name="Mihaltcheva S."/>
            <person name="Morgado L.N."/>
            <person name="Niskanen T."/>
            <person name="Noordeloos M.E."/>
            <person name="Ohm R.A."/>
            <person name="Ortiz-Santana B."/>
            <person name="Ovrebo C."/>
            <person name="Racz N."/>
            <person name="Riley R."/>
            <person name="Savchenko A."/>
            <person name="Shiryaev A."/>
            <person name="Soop K."/>
            <person name="Spirin V."/>
            <person name="Szebenyi C."/>
            <person name="Tomsovsky M."/>
            <person name="Tulloss R.E."/>
            <person name="Uehling J."/>
            <person name="Grigoriev I.V."/>
            <person name="Vagvolgyi C."/>
            <person name="Papp T."/>
            <person name="Martin F.M."/>
            <person name="Miettinen O."/>
            <person name="Hibbett D.S."/>
            <person name="Nagy L.G."/>
        </authorList>
    </citation>
    <scope>NUCLEOTIDE SEQUENCE [LARGE SCALE GENOMIC DNA]</scope>
    <source>
        <strain evidence="2 3">CBS 962.96</strain>
    </source>
</reference>
<dbReference type="Proteomes" id="UP000297245">
    <property type="component" value="Unassembled WGS sequence"/>
</dbReference>
<evidence type="ECO:0000256" key="1">
    <source>
        <dbReference type="SAM" id="MobiDB-lite"/>
    </source>
</evidence>
<feature type="region of interest" description="Disordered" evidence="1">
    <location>
        <begin position="61"/>
        <end position="85"/>
    </location>
</feature>
<dbReference type="EMBL" id="ML179064">
    <property type="protein sequence ID" value="THV03638.1"/>
    <property type="molecule type" value="Genomic_DNA"/>
</dbReference>
<feature type="compositionally biased region" description="Acidic residues" evidence="1">
    <location>
        <begin position="68"/>
        <end position="77"/>
    </location>
</feature>
<sequence length="103" mass="11993">APFVNVNIFRLMDWFYRFPKSSLNMLDSLVHDVILQEDFKQSDFVGFSVNREVKHLDKFLGQSNGPVEENEENEDDTPIPHSLRDGWYHTSLSIPLPHARSSF</sequence>
<proteinExistence type="predicted"/>
<gene>
    <name evidence="2" type="ORF">K435DRAFT_575351</name>
</gene>